<comment type="similarity">
    <text evidence="7">Belongs to the binding-protein-dependent transport system permease family.</text>
</comment>
<evidence type="ECO:0000259" key="8">
    <source>
        <dbReference type="PROSITE" id="PS50928"/>
    </source>
</evidence>
<evidence type="ECO:0000313" key="9">
    <source>
        <dbReference type="EMBL" id="KGO23223.1"/>
    </source>
</evidence>
<keyword evidence="4 7" id="KW-0812">Transmembrane</keyword>
<name>A0ABR4XPB5_9LACO</name>
<gene>
    <name evidence="9" type="ORF">Q757_08790</name>
</gene>
<evidence type="ECO:0000256" key="7">
    <source>
        <dbReference type="RuleBase" id="RU363032"/>
    </source>
</evidence>
<protein>
    <submittedName>
        <fullName evidence="9">ABC transporter permease</fullName>
    </submittedName>
</protein>
<dbReference type="PANTHER" id="PTHR30193">
    <property type="entry name" value="ABC TRANSPORTER PERMEASE PROTEIN"/>
    <property type="match status" value="1"/>
</dbReference>
<dbReference type="SUPFAM" id="SSF161098">
    <property type="entry name" value="MetI-like"/>
    <property type="match status" value="1"/>
</dbReference>
<keyword evidence="5 7" id="KW-1133">Transmembrane helix</keyword>
<dbReference type="Gene3D" id="1.10.3720.10">
    <property type="entry name" value="MetI-like"/>
    <property type="match status" value="1"/>
</dbReference>
<feature type="transmembrane region" description="Helical" evidence="7">
    <location>
        <begin position="243"/>
        <end position="264"/>
    </location>
</feature>
<dbReference type="Pfam" id="PF00528">
    <property type="entry name" value="BPD_transp_1"/>
    <property type="match status" value="1"/>
</dbReference>
<reference evidence="9 10" key="1">
    <citation type="journal article" date="2014" name="Antonie Van Leeuwenhoek">
        <title>Oenococcus alcoholitolerans sp. nov., a lactic acid bacteria isolated from cachaca and ethanol fermentation processes.</title>
        <authorList>
            <person name="Badotti F."/>
            <person name="Moreira A.P."/>
            <person name="Tonon L.A."/>
            <person name="de Lucena B.T."/>
            <person name="Gomes Fde C."/>
            <person name="Kruger R."/>
            <person name="Thompson C.C."/>
            <person name="de Morais M.A.Jr."/>
            <person name="Rosa C.A."/>
            <person name="Thompson F.L."/>
        </authorList>
    </citation>
    <scope>NUCLEOTIDE SEQUENCE [LARGE SCALE GENOMIC DNA]</scope>
    <source>
        <strain evidence="9 10">UFRJ-M7.2.18</strain>
    </source>
</reference>
<evidence type="ECO:0000256" key="5">
    <source>
        <dbReference type="ARBA" id="ARBA00022989"/>
    </source>
</evidence>
<organism evidence="9 10">
    <name type="scientific">Oenococcus alcoholitolerans</name>
    <dbReference type="NCBI Taxonomy" id="931074"/>
    <lineage>
        <taxon>Bacteria</taxon>
        <taxon>Bacillati</taxon>
        <taxon>Bacillota</taxon>
        <taxon>Bacilli</taxon>
        <taxon>Lactobacillales</taxon>
        <taxon>Lactobacillaceae</taxon>
        <taxon>Oenococcus</taxon>
    </lineage>
</organism>
<keyword evidence="10" id="KW-1185">Reference proteome</keyword>
<feature type="non-terminal residue" evidence="9">
    <location>
        <position position="1"/>
    </location>
</feature>
<feature type="domain" description="ABC transmembrane type-1" evidence="8">
    <location>
        <begin position="47"/>
        <end position="261"/>
    </location>
</feature>
<dbReference type="EMBL" id="AXCV01000507">
    <property type="protein sequence ID" value="KGO23223.1"/>
    <property type="molecule type" value="Genomic_DNA"/>
</dbReference>
<evidence type="ECO:0000256" key="6">
    <source>
        <dbReference type="ARBA" id="ARBA00023136"/>
    </source>
</evidence>
<sequence>YFSIYPILKSFAMSLYTQYQFLTDTVLARGFGNFTYLFSDSDFHIALVNTIIYVVVTVPLTIGFSLFFAVLLFRIKKLAGLFRTIYFLPFVTSTIAISMVWTWIFNARSGLANYFLSLVGIHPIDWLNDPHYAMLTLIIISVWKSLGFNIILIMAGLGNIDKRYSDAARVDGANSWQIFWNVILPQLFLTLVFVLINAVIADFKIFDEVFAVFGGQPGPAKSAMTMVFYIYQQFYVFNQYGRAAAASVILFFIILLVTVVQLWLSRHFDYRRPTKKAKTGRIFHGGF</sequence>
<evidence type="ECO:0000313" key="10">
    <source>
        <dbReference type="Proteomes" id="UP000030023"/>
    </source>
</evidence>
<comment type="subcellular location">
    <subcellularLocation>
        <location evidence="1 7">Cell membrane</location>
        <topology evidence="1 7">Multi-pass membrane protein</topology>
    </subcellularLocation>
</comment>
<dbReference type="PANTHER" id="PTHR30193:SF37">
    <property type="entry name" value="INNER MEMBRANE ABC TRANSPORTER PERMEASE PROTEIN YCJO"/>
    <property type="match status" value="1"/>
</dbReference>
<accession>A0ABR4XPB5</accession>
<feature type="transmembrane region" description="Helical" evidence="7">
    <location>
        <begin position="178"/>
        <end position="200"/>
    </location>
</feature>
<comment type="caution">
    <text evidence="9">The sequence shown here is derived from an EMBL/GenBank/DDBJ whole genome shotgun (WGS) entry which is preliminary data.</text>
</comment>
<evidence type="ECO:0000256" key="3">
    <source>
        <dbReference type="ARBA" id="ARBA00022475"/>
    </source>
</evidence>
<evidence type="ECO:0000256" key="1">
    <source>
        <dbReference type="ARBA" id="ARBA00004651"/>
    </source>
</evidence>
<evidence type="ECO:0000256" key="4">
    <source>
        <dbReference type="ARBA" id="ARBA00022692"/>
    </source>
</evidence>
<feature type="transmembrane region" description="Helical" evidence="7">
    <location>
        <begin position="85"/>
        <end position="104"/>
    </location>
</feature>
<dbReference type="Proteomes" id="UP000030023">
    <property type="component" value="Unassembled WGS sequence"/>
</dbReference>
<keyword evidence="6 7" id="KW-0472">Membrane</keyword>
<evidence type="ECO:0000256" key="2">
    <source>
        <dbReference type="ARBA" id="ARBA00022448"/>
    </source>
</evidence>
<dbReference type="CDD" id="cd06261">
    <property type="entry name" value="TM_PBP2"/>
    <property type="match status" value="1"/>
</dbReference>
<feature type="transmembrane region" description="Helical" evidence="7">
    <location>
        <begin position="132"/>
        <end position="157"/>
    </location>
</feature>
<dbReference type="InterPro" id="IPR000515">
    <property type="entry name" value="MetI-like"/>
</dbReference>
<dbReference type="InterPro" id="IPR051393">
    <property type="entry name" value="ABC_transporter_permease"/>
</dbReference>
<dbReference type="PROSITE" id="PS50928">
    <property type="entry name" value="ABC_TM1"/>
    <property type="match status" value="1"/>
</dbReference>
<feature type="transmembrane region" description="Helical" evidence="7">
    <location>
        <begin position="51"/>
        <end position="73"/>
    </location>
</feature>
<keyword evidence="2 7" id="KW-0813">Transport</keyword>
<dbReference type="InterPro" id="IPR035906">
    <property type="entry name" value="MetI-like_sf"/>
</dbReference>
<keyword evidence="3" id="KW-1003">Cell membrane</keyword>
<proteinExistence type="inferred from homology"/>